<feature type="compositionally biased region" description="Basic residues" evidence="1">
    <location>
        <begin position="1"/>
        <end position="10"/>
    </location>
</feature>
<proteinExistence type="predicted"/>
<dbReference type="EMBL" id="QOVW01000013">
    <property type="protein sequence ID" value="RDB37001.1"/>
    <property type="molecule type" value="Genomic_DNA"/>
</dbReference>
<evidence type="ECO:0000256" key="1">
    <source>
        <dbReference type="SAM" id="MobiDB-lite"/>
    </source>
</evidence>
<keyword evidence="3" id="KW-1185">Reference proteome</keyword>
<name>A0A369KQW2_9BACT</name>
<dbReference type="AlphaFoldDB" id="A0A369KQW2"/>
<sequence>MEQHKPKKALRGLFTRTEPEPSEIKNADSKIDTTAMTSANTEILEPTVSSAPINSLEVIKNEHHVEKKDLAYTVTKIQYQFDAQKVERNTWNKNEYISFLNRIDNAQTEAFFLKGKMIAEIKDRFYASNKNGWKLFCEEHLNMYYTTANQYIRVSEEFDVTTYRRTDFGFEHFKALLSVPTQERIKIIEQLPSNVSVKSLRNIITGTVLKDTKAPQQHSNKKNIKSITDNFEKIKYQLENLNLNELEQSEKWSLLGAFKFLSEEMEKLSEILSKPHESKYNNRHLGATSALSEEEYVSS</sequence>
<dbReference type="RefSeq" id="WP_338636505.1">
    <property type="nucleotide sequence ID" value="NZ_CP146516.1"/>
</dbReference>
<protein>
    <submittedName>
        <fullName evidence="2">Uncharacterized protein</fullName>
    </submittedName>
</protein>
<gene>
    <name evidence="2" type="ORF">DCC88_02195</name>
</gene>
<feature type="region of interest" description="Disordered" evidence="1">
    <location>
        <begin position="279"/>
        <end position="299"/>
    </location>
</feature>
<dbReference type="Proteomes" id="UP000253934">
    <property type="component" value="Unassembled WGS sequence"/>
</dbReference>
<evidence type="ECO:0000313" key="3">
    <source>
        <dbReference type="Proteomes" id="UP000253934"/>
    </source>
</evidence>
<organism evidence="2 3">
    <name type="scientific">Spirobacillus cienkowskii</name>
    <dbReference type="NCBI Taxonomy" id="495820"/>
    <lineage>
        <taxon>Bacteria</taxon>
        <taxon>Pseudomonadati</taxon>
        <taxon>Bdellovibrionota</taxon>
        <taxon>Oligoflexia</taxon>
        <taxon>Silvanigrellales</taxon>
        <taxon>Spirobacillus</taxon>
    </lineage>
</organism>
<reference evidence="2" key="1">
    <citation type="submission" date="2018-04" db="EMBL/GenBank/DDBJ databases">
        <title>Draft genome sequence of the Candidatus Spirobacillus cienkowskii, a pathogen of freshwater Daphnia species, reconstructed from hemolymph metagenomic reads.</title>
        <authorList>
            <person name="Bresciani L."/>
            <person name="Lemos L.N."/>
            <person name="Wale N."/>
            <person name="Lin J.Y."/>
            <person name="Fernandes G.R."/>
            <person name="Duffy M.A."/>
            <person name="Rodrigues J.M."/>
        </authorList>
    </citation>
    <scope>NUCLEOTIDE SEQUENCE [LARGE SCALE GENOMIC DNA]</scope>
    <source>
        <strain evidence="2">Binning01</strain>
    </source>
</reference>
<evidence type="ECO:0000313" key="2">
    <source>
        <dbReference type="EMBL" id="RDB37001.1"/>
    </source>
</evidence>
<comment type="caution">
    <text evidence="2">The sequence shown here is derived from an EMBL/GenBank/DDBJ whole genome shotgun (WGS) entry which is preliminary data.</text>
</comment>
<feature type="region of interest" description="Disordered" evidence="1">
    <location>
        <begin position="1"/>
        <end position="25"/>
    </location>
</feature>
<accession>A0A369KQW2</accession>